<evidence type="ECO:0000256" key="1">
    <source>
        <dbReference type="ARBA" id="ARBA00022670"/>
    </source>
</evidence>
<comment type="caution">
    <text evidence="7">The sequence shown here is derived from an EMBL/GenBank/DDBJ whole genome shotgun (WGS) entry which is preliminary data.</text>
</comment>
<protein>
    <submittedName>
        <fullName evidence="7">DNA repair protein RadC</fullName>
    </submittedName>
</protein>
<dbReference type="STRING" id="1177154.Y5S_02558"/>
<dbReference type="PATRIC" id="fig|1177154.3.peg.2594"/>
<dbReference type="eggNOG" id="COG2003">
    <property type="taxonomic scope" value="Bacteria"/>
</dbReference>
<evidence type="ECO:0000313" key="7">
    <source>
        <dbReference type="EMBL" id="KGD64256.1"/>
    </source>
</evidence>
<evidence type="ECO:0000256" key="4">
    <source>
        <dbReference type="ARBA" id="ARBA00022833"/>
    </source>
</evidence>
<dbReference type="Pfam" id="PF04002">
    <property type="entry name" value="RadC"/>
    <property type="match status" value="1"/>
</dbReference>
<dbReference type="RefSeq" id="WP_035233489.1">
    <property type="nucleotide sequence ID" value="NZ_ARXV01000010.1"/>
</dbReference>
<dbReference type="SUPFAM" id="SSF102712">
    <property type="entry name" value="JAB1/MPN domain"/>
    <property type="match status" value="1"/>
</dbReference>
<keyword evidence="1" id="KW-0645">Protease</keyword>
<evidence type="ECO:0000313" key="8">
    <source>
        <dbReference type="Proteomes" id="UP000029444"/>
    </source>
</evidence>
<dbReference type="GO" id="GO:0006508">
    <property type="term" value="P:proteolysis"/>
    <property type="evidence" value="ECO:0007669"/>
    <property type="project" value="UniProtKB-KW"/>
</dbReference>
<dbReference type="PROSITE" id="PS50249">
    <property type="entry name" value="MPN"/>
    <property type="match status" value="1"/>
</dbReference>
<dbReference type="PANTHER" id="PTHR30471">
    <property type="entry name" value="DNA REPAIR PROTEIN RADC"/>
    <property type="match status" value="1"/>
</dbReference>
<sequence>MDIPTFVKNEQGLYHVQGCVKPEEIVSTAATILLDELTDREALTAPTDVAQFLQLALAQEKNEVFSAIFLNNKHKVLSFETLFNGTIDSSAVYPRVVVQRALDCNAAAIIFAHNHPSGCSEPSTADRQITKRLKDALALIDVRVLDHFVVSRSSYVSLAERGWL</sequence>
<dbReference type="Proteomes" id="UP000029444">
    <property type="component" value="Unassembled WGS sequence"/>
</dbReference>
<keyword evidence="4" id="KW-0862">Zinc</keyword>
<evidence type="ECO:0000256" key="2">
    <source>
        <dbReference type="ARBA" id="ARBA00022723"/>
    </source>
</evidence>
<keyword evidence="8" id="KW-1185">Reference proteome</keyword>
<dbReference type="InterPro" id="IPR037518">
    <property type="entry name" value="MPN"/>
</dbReference>
<dbReference type="InterPro" id="IPR025657">
    <property type="entry name" value="RadC_JAB"/>
</dbReference>
<dbReference type="EMBL" id="ARXV01000010">
    <property type="protein sequence ID" value="KGD64256.1"/>
    <property type="molecule type" value="Genomic_DNA"/>
</dbReference>
<dbReference type="NCBIfam" id="TIGR00608">
    <property type="entry name" value="radc"/>
    <property type="match status" value="1"/>
</dbReference>
<keyword evidence="3" id="KW-0378">Hydrolase</keyword>
<organism evidence="7 8">
    <name type="scientific">Alcanivorax nanhaiticus</name>
    <dbReference type="NCBI Taxonomy" id="1177154"/>
    <lineage>
        <taxon>Bacteria</taxon>
        <taxon>Pseudomonadati</taxon>
        <taxon>Pseudomonadota</taxon>
        <taxon>Gammaproteobacteria</taxon>
        <taxon>Oceanospirillales</taxon>
        <taxon>Alcanivoracaceae</taxon>
        <taxon>Alcanivorax</taxon>
    </lineage>
</organism>
<gene>
    <name evidence="7" type="ORF">Y5S_02558</name>
</gene>
<feature type="domain" description="MPN" evidence="6">
    <location>
        <begin position="42"/>
        <end position="164"/>
    </location>
</feature>
<evidence type="ECO:0000259" key="6">
    <source>
        <dbReference type="PROSITE" id="PS50249"/>
    </source>
</evidence>
<dbReference type="GO" id="GO:0046872">
    <property type="term" value="F:metal ion binding"/>
    <property type="evidence" value="ECO:0007669"/>
    <property type="project" value="UniProtKB-KW"/>
</dbReference>
<dbReference type="AlphaFoldDB" id="A0A095SHZ0"/>
<name>A0A095SHZ0_9GAMM</name>
<dbReference type="Gene3D" id="3.40.140.10">
    <property type="entry name" value="Cytidine Deaminase, domain 2"/>
    <property type="match status" value="1"/>
</dbReference>
<proteinExistence type="predicted"/>
<reference evidence="7 8" key="1">
    <citation type="submission" date="2012-09" db="EMBL/GenBank/DDBJ databases">
        <title>Genome Sequence of alkane-degrading Bacterium Alcanivorax sp. 19-m-6.</title>
        <authorList>
            <person name="Lai Q."/>
            <person name="Shao Z."/>
        </authorList>
    </citation>
    <scope>NUCLEOTIDE SEQUENCE [LARGE SCALE GENOMIC DNA]</scope>
    <source>
        <strain evidence="7 8">19-m-6</strain>
    </source>
</reference>
<evidence type="ECO:0000256" key="5">
    <source>
        <dbReference type="ARBA" id="ARBA00023049"/>
    </source>
</evidence>
<evidence type="ECO:0000256" key="3">
    <source>
        <dbReference type="ARBA" id="ARBA00022801"/>
    </source>
</evidence>
<dbReference type="PROSITE" id="PS01302">
    <property type="entry name" value="UPF0758"/>
    <property type="match status" value="1"/>
</dbReference>
<dbReference type="InterPro" id="IPR020891">
    <property type="entry name" value="UPF0758_CS"/>
</dbReference>
<dbReference type="GO" id="GO:0008237">
    <property type="term" value="F:metallopeptidase activity"/>
    <property type="evidence" value="ECO:0007669"/>
    <property type="project" value="UniProtKB-KW"/>
</dbReference>
<accession>A0A095SHZ0</accession>
<dbReference type="OrthoDB" id="9804482at2"/>
<keyword evidence="5" id="KW-0482">Metalloprotease</keyword>
<dbReference type="CDD" id="cd08071">
    <property type="entry name" value="MPN_DUF2466"/>
    <property type="match status" value="1"/>
</dbReference>
<keyword evidence="2" id="KW-0479">Metal-binding</keyword>
<dbReference type="PANTHER" id="PTHR30471:SF3">
    <property type="entry name" value="UPF0758 PROTEIN YEES-RELATED"/>
    <property type="match status" value="1"/>
</dbReference>
<dbReference type="InterPro" id="IPR001405">
    <property type="entry name" value="UPF0758"/>
</dbReference>